<keyword evidence="8 9" id="KW-0560">Oxidoreductase</keyword>
<protein>
    <recommendedName>
        <fullName evidence="9">tRNA-dihydrouridine(16) synthase</fullName>
        <ecNumber evidence="9">1.3.1.-</ecNumber>
    </recommendedName>
    <alternativeName>
        <fullName evidence="9">U16-specific dihydrouridine synthase</fullName>
        <shortName evidence="9">U16-specific Dus</shortName>
    </alternativeName>
    <alternativeName>
        <fullName evidence="9">tRNA-dihydrouridine synthase C</fullName>
    </alternativeName>
</protein>
<dbReference type="SUPFAM" id="SSF51395">
    <property type="entry name" value="FMN-linked oxidoreductases"/>
    <property type="match status" value="1"/>
</dbReference>
<evidence type="ECO:0000259" key="11">
    <source>
        <dbReference type="Pfam" id="PF01207"/>
    </source>
</evidence>
<keyword evidence="6 9" id="KW-0521">NADP</keyword>
<proteinExistence type="inferred from homology"/>
<comment type="catalytic activity">
    <reaction evidence="9">
        <text>5,6-dihydrouridine(16) in tRNA + NAD(+) = uridine(16) in tRNA + NADH + H(+)</text>
        <dbReference type="Rhea" id="RHEA:53380"/>
        <dbReference type="Rhea" id="RHEA-COMP:13543"/>
        <dbReference type="Rhea" id="RHEA-COMP:13544"/>
        <dbReference type="ChEBI" id="CHEBI:15378"/>
        <dbReference type="ChEBI" id="CHEBI:57540"/>
        <dbReference type="ChEBI" id="CHEBI:57945"/>
        <dbReference type="ChEBI" id="CHEBI:65315"/>
        <dbReference type="ChEBI" id="CHEBI:74443"/>
    </reaction>
</comment>
<dbReference type="InterPro" id="IPR035587">
    <property type="entry name" value="DUS-like_FMN-bd"/>
</dbReference>
<dbReference type="PANTHER" id="PTHR11082">
    <property type="entry name" value="TRNA-DIHYDROURIDINE SYNTHASE"/>
    <property type="match status" value="1"/>
</dbReference>
<dbReference type="RefSeq" id="WP_249701527.1">
    <property type="nucleotide sequence ID" value="NZ_JAMFLX010000035.1"/>
</dbReference>
<evidence type="ECO:0000256" key="3">
    <source>
        <dbReference type="ARBA" id="ARBA00022630"/>
    </source>
</evidence>
<accession>A0ABT0PKG9</accession>
<comment type="cofactor">
    <cofactor evidence="1 9 10">
        <name>FMN</name>
        <dbReference type="ChEBI" id="CHEBI:58210"/>
    </cofactor>
</comment>
<keyword evidence="5 9" id="KW-0819">tRNA processing</keyword>
<gene>
    <name evidence="9" type="primary">dusC</name>
    <name evidence="12" type="ORF">M3P05_18250</name>
</gene>
<reference evidence="12 13" key="1">
    <citation type="submission" date="2022-05" db="EMBL/GenBank/DDBJ databases">
        <authorList>
            <person name="Park J.-S."/>
        </authorList>
    </citation>
    <scope>NUCLEOTIDE SEQUENCE [LARGE SCALE GENOMIC DNA]</scope>
    <source>
        <strain evidence="12 13">2012CJ34-2</strain>
    </source>
</reference>
<keyword evidence="3 9" id="KW-0285">Flavoprotein</keyword>
<feature type="binding site" evidence="9">
    <location>
        <begin position="223"/>
        <end position="224"/>
    </location>
    <ligand>
        <name>FMN</name>
        <dbReference type="ChEBI" id="CHEBI:58210"/>
    </ligand>
</feature>
<keyword evidence="7 9" id="KW-0694">RNA-binding</keyword>
<dbReference type="HAMAP" id="MF_02043">
    <property type="entry name" value="DusC_subfam"/>
    <property type="match status" value="1"/>
</dbReference>
<dbReference type="PROSITE" id="PS01136">
    <property type="entry name" value="UPF0034"/>
    <property type="match status" value="1"/>
</dbReference>
<evidence type="ECO:0000256" key="10">
    <source>
        <dbReference type="PIRNR" id="PIRNR006621"/>
    </source>
</evidence>
<dbReference type="CDD" id="cd02801">
    <property type="entry name" value="DUS_like_FMN"/>
    <property type="match status" value="1"/>
</dbReference>
<dbReference type="EMBL" id="JAMFLX010000035">
    <property type="protein sequence ID" value="MCL6271863.1"/>
    <property type="molecule type" value="Genomic_DNA"/>
</dbReference>
<feature type="site" description="Interacts with tRNA" evidence="9">
    <location>
        <position position="95"/>
    </location>
</feature>
<organism evidence="12 13">
    <name type="scientific">Parendozoicomonas callyspongiae</name>
    <dbReference type="NCBI Taxonomy" id="2942213"/>
    <lineage>
        <taxon>Bacteria</taxon>
        <taxon>Pseudomonadati</taxon>
        <taxon>Pseudomonadota</taxon>
        <taxon>Gammaproteobacteria</taxon>
        <taxon>Oceanospirillales</taxon>
        <taxon>Endozoicomonadaceae</taxon>
        <taxon>Parendozoicomonas</taxon>
    </lineage>
</organism>
<evidence type="ECO:0000256" key="6">
    <source>
        <dbReference type="ARBA" id="ARBA00022857"/>
    </source>
</evidence>
<dbReference type="InterPro" id="IPR001269">
    <property type="entry name" value="DUS_fam"/>
</dbReference>
<evidence type="ECO:0000256" key="1">
    <source>
        <dbReference type="ARBA" id="ARBA00001917"/>
    </source>
</evidence>
<dbReference type="Gene3D" id="1.20.225.30">
    <property type="entry name" value="Dihydrouridine synthase, C-terminal recognition domain"/>
    <property type="match status" value="1"/>
</dbReference>
<evidence type="ECO:0000256" key="4">
    <source>
        <dbReference type="ARBA" id="ARBA00022643"/>
    </source>
</evidence>
<feature type="site" description="Interacts with tRNA; defines subfamily-specific binding signature" evidence="9">
    <location>
        <position position="312"/>
    </location>
</feature>
<feature type="site" description="Interacts with tRNA; defines subfamily-specific binding signature" evidence="9">
    <location>
        <position position="291"/>
    </location>
</feature>
<keyword evidence="2 9" id="KW-0820">tRNA-binding</keyword>
<comment type="function">
    <text evidence="9">Catalyzes the synthesis of 5,6-dihydrouridine (D), a modified base found in the D-loop of most tRNAs, via the reduction of the C5-C6 double bond in target uridines. Specifically modifies U16 in tRNAs.</text>
</comment>
<evidence type="ECO:0000256" key="7">
    <source>
        <dbReference type="ARBA" id="ARBA00022884"/>
    </source>
</evidence>
<feature type="active site" description="Proton donor" evidence="9">
    <location>
        <position position="98"/>
    </location>
</feature>
<keyword evidence="13" id="KW-1185">Reference proteome</keyword>
<dbReference type="InterPro" id="IPR032886">
    <property type="entry name" value="DusC"/>
</dbReference>
<dbReference type="InterPro" id="IPR042270">
    <property type="entry name" value="DusC_C"/>
</dbReference>
<feature type="site" description="Interacts with tRNA; defines subfamily-specific binding signature" evidence="9">
    <location>
        <position position="35"/>
    </location>
</feature>
<feature type="domain" description="DUS-like FMN-binding" evidence="11">
    <location>
        <begin position="4"/>
        <end position="270"/>
    </location>
</feature>
<dbReference type="PIRSF" id="PIRSF006621">
    <property type="entry name" value="Dus"/>
    <property type="match status" value="1"/>
</dbReference>
<dbReference type="Gene3D" id="3.20.20.70">
    <property type="entry name" value="Aldolase class I"/>
    <property type="match status" value="1"/>
</dbReference>
<evidence type="ECO:0000256" key="2">
    <source>
        <dbReference type="ARBA" id="ARBA00022555"/>
    </source>
</evidence>
<comment type="similarity">
    <text evidence="10">Belongs to the dus family.</text>
</comment>
<comment type="caution">
    <text evidence="12">The sequence shown here is derived from an EMBL/GenBank/DDBJ whole genome shotgun (WGS) entry which is preliminary data.</text>
</comment>
<dbReference type="EC" id="1.3.1.-" evidence="9"/>
<evidence type="ECO:0000256" key="9">
    <source>
        <dbReference type="HAMAP-Rule" id="MF_02043"/>
    </source>
</evidence>
<evidence type="ECO:0000313" key="12">
    <source>
        <dbReference type="EMBL" id="MCL6271863.1"/>
    </source>
</evidence>
<evidence type="ECO:0000313" key="13">
    <source>
        <dbReference type="Proteomes" id="UP001203338"/>
    </source>
</evidence>
<comment type="catalytic activity">
    <reaction evidence="9">
        <text>5,6-dihydrouridine(16) in tRNA + NADP(+) = uridine(16) in tRNA + NADPH + H(+)</text>
        <dbReference type="Rhea" id="RHEA:53376"/>
        <dbReference type="Rhea" id="RHEA-COMP:13543"/>
        <dbReference type="Rhea" id="RHEA-COMP:13544"/>
        <dbReference type="ChEBI" id="CHEBI:15378"/>
        <dbReference type="ChEBI" id="CHEBI:57783"/>
        <dbReference type="ChEBI" id="CHEBI:58349"/>
        <dbReference type="ChEBI" id="CHEBI:65315"/>
        <dbReference type="ChEBI" id="CHEBI:74443"/>
    </reaction>
</comment>
<sequence length="327" mass="36186">MRITLAPMEGVVDYLMRQLLTDTGGFDLCVTEFIRITNTLYPNSVFYRLCPELHDGCKTRSGTPVHMQLMGNDPTLMAENACKAARLGALGIDLNFGCPAKTVNNHKGGAALLKEPEAVYTIVSAVRSQVPDHIPVTAKMRLGYDSCEHALDIALGIEAAGADSLAIHARTRKEGYRPPAHWEILARIREQLRIRLTANGEIWTAEDYYRCRAVSGCSDIMIGRGAIARPLLAANIKASMRGSEQNFQEDSWPETRAVVLNFAEKILSSPGGRDHPYGVEHPEKYLADRLKQWLRMMTKGHSEAAELFNNVKQHKCAKAILSELKAA</sequence>
<comment type="caution">
    <text evidence="9">Lacks conserved residue(s) required for the propagation of feature annotation.</text>
</comment>
<feature type="site" description="Interacts with tRNA; defines subfamily-specific binding signature" evidence="9">
    <location>
        <position position="289"/>
    </location>
</feature>
<evidence type="ECO:0000256" key="5">
    <source>
        <dbReference type="ARBA" id="ARBA00022694"/>
    </source>
</evidence>
<dbReference type="InterPro" id="IPR018517">
    <property type="entry name" value="tRNA_hU_synthase_CS"/>
</dbReference>
<evidence type="ECO:0000256" key="8">
    <source>
        <dbReference type="ARBA" id="ARBA00023002"/>
    </source>
</evidence>
<dbReference type="Pfam" id="PF01207">
    <property type="entry name" value="Dus"/>
    <property type="match status" value="1"/>
</dbReference>
<name>A0ABT0PKG9_9GAMM</name>
<feature type="site" description="Interacts with tRNA" evidence="9">
    <location>
        <position position="176"/>
    </location>
</feature>
<keyword evidence="4 9" id="KW-0288">FMN</keyword>
<feature type="binding site" evidence="9">
    <location>
        <position position="139"/>
    </location>
    <ligand>
        <name>FMN</name>
        <dbReference type="ChEBI" id="CHEBI:58210"/>
    </ligand>
</feature>
<dbReference type="PANTHER" id="PTHR11082:SF26">
    <property type="entry name" value="TRNA-DIHYDROURIDINE(16) SYNTHASE"/>
    <property type="match status" value="1"/>
</dbReference>
<feature type="binding site" evidence="9">
    <location>
        <position position="68"/>
    </location>
    <ligand>
        <name>FMN</name>
        <dbReference type="ChEBI" id="CHEBI:58210"/>
    </ligand>
</feature>
<comment type="similarity">
    <text evidence="9">Belongs to the Dus family. DusC subfamily.</text>
</comment>
<feature type="binding site" evidence="9">
    <location>
        <begin position="199"/>
        <end position="201"/>
    </location>
    <ligand>
        <name>FMN</name>
        <dbReference type="ChEBI" id="CHEBI:58210"/>
    </ligand>
</feature>
<dbReference type="InterPro" id="IPR013785">
    <property type="entry name" value="Aldolase_TIM"/>
</dbReference>
<dbReference type="Proteomes" id="UP001203338">
    <property type="component" value="Unassembled WGS sequence"/>
</dbReference>